<protein>
    <submittedName>
        <fullName evidence="1">DUF2255 family protein</fullName>
    </submittedName>
</protein>
<name>A0ABV9JE83_9LACT</name>
<organism evidence="1 2">
    <name type="scientific">Lactococcus nasutitermitis</name>
    <dbReference type="NCBI Taxonomy" id="1652957"/>
    <lineage>
        <taxon>Bacteria</taxon>
        <taxon>Bacillati</taxon>
        <taxon>Bacillota</taxon>
        <taxon>Bacilli</taxon>
        <taxon>Lactobacillales</taxon>
        <taxon>Streptococcaceae</taxon>
        <taxon>Lactococcus</taxon>
    </lineage>
</organism>
<evidence type="ECO:0000313" key="2">
    <source>
        <dbReference type="Proteomes" id="UP001595987"/>
    </source>
</evidence>
<gene>
    <name evidence="1" type="ORF">ACFO26_08980</name>
</gene>
<dbReference type="Proteomes" id="UP001595987">
    <property type="component" value="Unassembled WGS sequence"/>
</dbReference>
<accession>A0ABV9JE83</accession>
<proteinExistence type="predicted"/>
<dbReference type="EMBL" id="JBHSGD010000007">
    <property type="protein sequence ID" value="MFC4653040.1"/>
    <property type="molecule type" value="Genomic_DNA"/>
</dbReference>
<dbReference type="RefSeq" id="WP_213536770.1">
    <property type="nucleotide sequence ID" value="NZ_BOVQ01000009.1"/>
</dbReference>
<comment type="caution">
    <text evidence="1">The sequence shown here is derived from an EMBL/GenBank/DDBJ whole genome shotgun (WGS) entry which is preliminary data.</text>
</comment>
<keyword evidence="2" id="KW-1185">Reference proteome</keyword>
<sequence>MIEATQFERFRDIYICPDPQGHRPTWIWFALVDGVMYVEASSRQSSWWQSAMKSGTGQLHVAGKIYQVNLMHVKDAGEIERVSASYLARYHGNSAPSAESEMTCMRVTFLTEIGKSELPKVQV</sequence>
<dbReference type="Pfam" id="PF10012">
    <property type="entry name" value="DUF2255"/>
    <property type="match status" value="1"/>
</dbReference>
<dbReference type="InterPro" id="IPR016888">
    <property type="entry name" value="UCP028498"/>
</dbReference>
<reference evidence="2" key="1">
    <citation type="journal article" date="2019" name="Int. J. Syst. Evol. Microbiol.">
        <title>The Global Catalogue of Microorganisms (GCM) 10K type strain sequencing project: providing services to taxonomists for standard genome sequencing and annotation.</title>
        <authorList>
            <consortium name="The Broad Institute Genomics Platform"/>
            <consortium name="The Broad Institute Genome Sequencing Center for Infectious Disease"/>
            <person name="Wu L."/>
            <person name="Ma J."/>
        </authorList>
    </citation>
    <scope>NUCLEOTIDE SEQUENCE [LARGE SCALE GENOMIC DNA]</scope>
    <source>
        <strain evidence="2">CCUG 63287</strain>
    </source>
</reference>
<evidence type="ECO:0000313" key="1">
    <source>
        <dbReference type="EMBL" id="MFC4653040.1"/>
    </source>
</evidence>